<feature type="non-terminal residue" evidence="2">
    <location>
        <position position="1"/>
    </location>
</feature>
<dbReference type="InterPro" id="IPR002937">
    <property type="entry name" value="Amino_oxidase"/>
</dbReference>
<proteinExistence type="predicted"/>
<feature type="domain" description="Amine oxidase" evidence="1">
    <location>
        <begin position="33"/>
        <end position="127"/>
    </location>
</feature>
<name>A0A382L4B1_9ZZZZ</name>
<gene>
    <name evidence="2" type="ORF">METZ01_LOCUS282671</name>
</gene>
<organism evidence="2">
    <name type="scientific">marine metagenome</name>
    <dbReference type="NCBI Taxonomy" id="408172"/>
    <lineage>
        <taxon>unclassified sequences</taxon>
        <taxon>metagenomes</taxon>
        <taxon>ecological metagenomes</taxon>
    </lineage>
</organism>
<protein>
    <recommendedName>
        <fullName evidence="1">Amine oxidase domain-containing protein</fullName>
    </recommendedName>
</protein>
<evidence type="ECO:0000313" key="2">
    <source>
        <dbReference type="EMBL" id="SVC29817.1"/>
    </source>
</evidence>
<dbReference type="GO" id="GO:0016491">
    <property type="term" value="F:oxidoreductase activity"/>
    <property type="evidence" value="ECO:0007669"/>
    <property type="project" value="InterPro"/>
</dbReference>
<dbReference type="Pfam" id="PF01593">
    <property type="entry name" value="Amino_oxidase"/>
    <property type="match status" value="1"/>
</dbReference>
<sequence length="133" mass="15280">HPDPVKAKTTYWFATPGDPDLNHPPHVRYCLSRRHTPEWQKSDLALEEFCWPAIKAFYPQLEKSHVVDIVDYTCDDLIYIPVGYVNQIAEVLREQRKERRGLYFAGEYVAGAHTGAACASGRSIAKLIKEHWI</sequence>
<dbReference type="AlphaFoldDB" id="A0A382L4B1"/>
<accession>A0A382L4B1</accession>
<dbReference type="EMBL" id="UINC01083778">
    <property type="protein sequence ID" value="SVC29817.1"/>
    <property type="molecule type" value="Genomic_DNA"/>
</dbReference>
<reference evidence="2" key="1">
    <citation type="submission" date="2018-05" db="EMBL/GenBank/DDBJ databases">
        <authorList>
            <person name="Lanie J.A."/>
            <person name="Ng W.-L."/>
            <person name="Kazmierczak K.M."/>
            <person name="Andrzejewski T.M."/>
            <person name="Davidsen T.M."/>
            <person name="Wayne K.J."/>
            <person name="Tettelin H."/>
            <person name="Glass J.I."/>
            <person name="Rusch D."/>
            <person name="Podicherti R."/>
            <person name="Tsui H.-C.T."/>
            <person name="Winkler M.E."/>
        </authorList>
    </citation>
    <scope>NUCLEOTIDE SEQUENCE</scope>
</reference>
<evidence type="ECO:0000259" key="1">
    <source>
        <dbReference type="Pfam" id="PF01593"/>
    </source>
</evidence>